<reference evidence="1 2" key="1">
    <citation type="journal article" date="2019" name="Commun. Biol.">
        <title>The bagworm genome reveals a unique fibroin gene that provides high tensile strength.</title>
        <authorList>
            <person name="Kono N."/>
            <person name="Nakamura H."/>
            <person name="Ohtoshi R."/>
            <person name="Tomita M."/>
            <person name="Numata K."/>
            <person name="Arakawa K."/>
        </authorList>
    </citation>
    <scope>NUCLEOTIDE SEQUENCE [LARGE SCALE GENOMIC DNA]</scope>
</reference>
<name>A0A4C1SJF1_EUMVA</name>
<dbReference type="AlphaFoldDB" id="A0A4C1SJF1"/>
<gene>
    <name evidence="1" type="ORF">EVAR_85400_1</name>
</gene>
<dbReference type="OrthoDB" id="8963520at2759"/>
<keyword evidence="2" id="KW-1185">Reference proteome</keyword>
<evidence type="ECO:0000313" key="1">
    <source>
        <dbReference type="EMBL" id="GBP02303.1"/>
    </source>
</evidence>
<dbReference type="EMBL" id="BGZK01003532">
    <property type="protein sequence ID" value="GBP02303.1"/>
    <property type="molecule type" value="Genomic_DNA"/>
</dbReference>
<comment type="caution">
    <text evidence="1">The sequence shown here is derived from an EMBL/GenBank/DDBJ whole genome shotgun (WGS) entry which is preliminary data.</text>
</comment>
<accession>A0A4C1SJF1</accession>
<sequence length="132" mass="14590">MGNARDDNDTRPCRVCKLKRSLRRARHGCDGELYVLRHDGDAFGVYRAQIRIFEETDHASLASWRAITAELWNRSSVLFGSDGSRAGDSSRPVAVRFLHAAGGRCAFCGRPSSSCLRGALPPVDLRAVCQWP</sequence>
<proteinExistence type="predicted"/>
<evidence type="ECO:0000313" key="2">
    <source>
        <dbReference type="Proteomes" id="UP000299102"/>
    </source>
</evidence>
<dbReference type="Proteomes" id="UP000299102">
    <property type="component" value="Unassembled WGS sequence"/>
</dbReference>
<protein>
    <submittedName>
        <fullName evidence="1">Uncharacterized protein</fullName>
    </submittedName>
</protein>
<organism evidence="1 2">
    <name type="scientific">Eumeta variegata</name>
    <name type="common">Bagworm moth</name>
    <name type="synonym">Eumeta japonica</name>
    <dbReference type="NCBI Taxonomy" id="151549"/>
    <lineage>
        <taxon>Eukaryota</taxon>
        <taxon>Metazoa</taxon>
        <taxon>Ecdysozoa</taxon>
        <taxon>Arthropoda</taxon>
        <taxon>Hexapoda</taxon>
        <taxon>Insecta</taxon>
        <taxon>Pterygota</taxon>
        <taxon>Neoptera</taxon>
        <taxon>Endopterygota</taxon>
        <taxon>Lepidoptera</taxon>
        <taxon>Glossata</taxon>
        <taxon>Ditrysia</taxon>
        <taxon>Tineoidea</taxon>
        <taxon>Psychidae</taxon>
        <taxon>Oiketicinae</taxon>
        <taxon>Eumeta</taxon>
    </lineage>
</organism>